<dbReference type="AlphaFoldDB" id="A0A2S3HTU6"/>
<dbReference type="FunFam" id="3.40.50.2000:FF:000054">
    <property type="entry name" value="Glycosyltransferase"/>
    <property type="match status" value="1"/>
</dbReference>
<evidence type="ECO:0000256" key="4">
    <source>
        <dbReference type="RuleBase" id="RU003718"/>
    </source>
</evidence>
<name>A0A2S3HTU6_9POAL</name>
<protein>
    <recommendedName>
        <fullName evidence="5">Glycosyltransferase</fullName>
        <ecNumber evidence="5">2.4.1.-</ecNumber>
    </recommendedName>
</protein>
<organism evidence="6">
    <name type="scientific">Panicum hallii</name>
    <dbReference type="NCBI Taxonomy" id="206008"/>
    <lineage>
        <taxon>Eukaryota</taxon>
        <taxon>Viridiplantae</taxon>
        <taxon>Streptophyta</taxon>
        <taxon>Embryophyta</taxon>
        <taxon>Tracheophyta</taxon>
        <taxon>Spermatophyta</taxon>
        <taxon>Magnoliopsida</taxon>
        <taxon>Liliopsida</taxon>
        <taxon>Poales</taxon>
        <taxon>Poaceae</taxon>
        <taxon>PACMAD clade</taxon>
        <taxon>Panicoideae</taxon>
        <taxon>Panicodae</taxon>
        <taxon>Paniceae</taxon>
        <taxon>Panicinae</taxon>
        <taxon>Panicum</taxon>
        <taxon>Panicum sect. Panicum</taxon>
    </lineage>
</organism>
<evidence type="ECO:0000256" key="1">
    <source>
        <dbReference type="ARBA" id="ARBA00009995"/>
    </source>
</evidence>
<dbReference type="Pfam" id="PF00201">
    <property type="entry name" value="UDPGT"/>
    <property type="match status" value="1"/>
</dbReference>
<keyword evidence="2 4" id="KW-0328">Glycosyltransferase</keyword>
<evidence type="ECO:0000256" key="2">
    <source>
        <dbReference type="ARBA" id="ARBA00022676"/>
    </source>
</evidence>
<dbReference type="PANTHER" id="PTHR48046">
    <property type="entry name" value="UDP-GLYCOSYLTRANSFERASE 72E1"/>
    <property type="match status" value="1"/>
</dbReference>
<comment type="similarity">
    <text evidence="1 4">Belongs to the UDP-glycosyltransferase family.</text>
</comment>
<dbReference type="GO" id="GO:0008194">
    <property type="term" value="F:UDP-glycosyltransferase activity"/>
    <property type="evidence" value="ECO:0007669"/>
    <property type="project" value="InterPro"/>
</dbReference>
<dbReference type="SUPFAM" id="SSF53756">
    <property type="entry name" value="UDP-Glycosyltransferase/glycogen phosphorylase"/>
    <property type="match status" value="1"/>
</dbReference>
<dbReference type="Gene3D" id="3.40.50.2000">
    <property type="entry name" value="Glycogen Phosphorylase B"/>
    <property type="match status" value="2"/>
</dbReference>
<dbReference type="InterPro" id="IPR035595">
    <property type="entry name" value="UDP_glycos_trans_CS"/>
</dbReference>
<dbReference type="FunFam" id="3.40.50.2000:FF:000051">
    <property type="entry name" value="Glycosyltransferase"/>
    <property type="match status" value="1"/>
</dbReference>
<reference evidence="6" key="1">
    <citation type="submission" date="2018-04" db="EMBL/GenBank/DDBJ databases">
        <title>WGS assembly of Panicum hallii.</title>
        <authorList>
            <person name="Lovell J."/>
            <person name="Jenkins J."/>
            <person name="Lowry D."/>
            <person name="Mamidi S."/>
            <person name="Sreedasyam A."/>
            <person name="Weng X."/>
            <person name="Barry K."/>
            <person name="Bonette J."/>
            <person name="Campitelli B."/>
            <person name="Daum C."/>
            <person name="Gordon S."/>
            <person name="Gould B."/>
            <person name="Lipzen A."/>
            <person name="Macqueen A."/>
            <person name="Palacio-Mejia J."/>
            <person name="Plott C."/>
            <person name="Shakirov E."/>
            <person name="Shu S."/>
            <person name="Yoshinaga Y."/>
            <person name="Zane M."/>
            <person name="Rokhsar D."/>
            <person name="Grimwood J."/>
            <person name="Schmutz J."/>
            <person name="Juenger T."/>
        </authorList>
    </citation>
    <scope>NUCLEOTIDE SEQUENCE [LARGE SCALE GENOMIC DNA]</scope>
    <source>
        <strain evidence="6">FIL2</strain>
    </source>
</reference>
<dbReference type="InterPro" id="IPR002213">
    <property type="entry name" value="UDP_glucos_trans"/>
</dbReference>
<dbReference type="EC" id="2.4.1.-" evidence="5"/>
<accession>A0A2S3HTU6</accession>
<dbReference type="Proteomes" id="UP000243499">
    <property type="component" value="Chromosome 5"/>
</dbReference>
<proteinExistence type="inferred from homology"/>
<dbReference type="EMBL" id="CM008050">
    <property type="protein sequence ID" value="PAN29645.1"/>
    <property type="molecule type" value="Genomic_DNA"/>
</dbReference>
<dbReference type="CDD" id="cd03784">
    <property type="entry name" value="GT1_Gtf-like"/>
    <property type="match status" value="1"/>
</dbReference>
<evidence type="ECO:0000256" key="3">
    <source>
        <dbReference type="ARBA" id="ARBA00022679"/>
    </source>
</evidence>
<keyword evidence="3 4" id="KW-0808">Transferase</keyword>
<evidence type="ECO:0000313" key="6">
    <source>
        <dbReference type="EMBL" id="PAN29645.1"/>
    </source>
</evidence>
<dbReference type="Gramene" id="PAN29645">
    <property type="protein sequence ID" value="PAN29645"/>
    <property type="gene ID" value="PAHAL_5G240300"/>
</dbReference>
<gene>
    <name evidence="6" type="ORF">PAHAL_5G240300</name>
</gene>
<dbReference type="PROSITE" id="PS00375">
    <property type="entry name" value="UDPGT"/>
    <property type="match status" value="1"/>
</dbReference>
<sequence length="498" mass="52705">MGTEPAAHVVLLASPGAGHVLPMAELARRVVAHGGGDGGAEFTATLVTYANFSSASHHYSSTLASLPPSVSTAVLPEMPLGDLPADARVETRIFTVVKRALPHLRDLLRSLLASPAGVAAFVPDLFGAWALEVSAELGVPGYVFCTTNLTTLHSLVYMPQLDETTASEFRDLPEPIRLPGCVPLRGADLIDPAQDRSNPAYSLVVEVGRKYLLADGFVVNTFDAMEHDAIAAFSSLSHDGVYPPAYAVGPFVRTCSGSEAADRSCLRWLDEQPDRSVLYVCFGSGGTLSTEQMAELAAGLEASRQRFLWMVRFPSDKGDHSASYLGGGRGHGHEDSPLGYLPEGFVERTRGTGLAVTEWTPQVEVLNHRAVGGFLSHCGWNSMLEAVAAGVPTLAWPLHAEQRINAVMLSEQVGLALRPGAGGKGKDGVVPREEVAAAVTELMVGEKGAAARRRARELRDAAAEAWVPDGPSRKAFEAVAGKWKKAASARAQACALPG</sequence>
<dbReference type="PANTHER" id="PTHR48046:SF6">
    <property type="entry name" value="GLYCOSYLTRANSFERASE"/>
    <property type="match status" value="1"/>
</dbReference>
<evidence type="ECO:0000256" key="5">
    <source>
        <dbReference type="RuleBase" id="RU362057"/>
    </source>
</evidence>